<feature type="compositionally biased region" description="Polar residues" evidence="4">
    <location>
        <begin position="89"/>
        <end position="98"/>
    </location>
</feature>
<evidence type="ECO:0000256" key="4">
    <source>
        <dbReference type="SAM" id="MobiDB-lite"/>
    </source>
</evidence>
<feature type="non-terminal residue" evidence="6">
    <location>
        <position position="195"/>
    </location>
</feature>
<dbReference type="RefSeq" id="XP_002297162.1">
    <property type="nucleotide sequence ID" value="XM_002297126.1"/>
</dbReference>
<dbReference type="PANTHER" id="PTHR13256">
    <property type="entry name" value="N-ACETYLTRANSFERASE 9"/>
    <property type="match status" value="1"/>
</dbReference>
<dbReference type="AlphaFoldDB" id="B8LDR8"/>
<reference evidence="6 7" key="2">
    <citation type="journal article" date="2008" name="Nature">
        <title>The Phaeodactylum genome reveals the evolutionary history of diatom genomes.</title>
        <authorList>
            <person name="Bowler C."/>
            <person name="Allen A.E."/>
            <person name="Badger J.H."/>
            <person name="Grimwood J."/>
            <person name="Jabbari K."/>
            <person name="Kuo A."/>
            <person name="Maheswari U."/>
            <person name="Martens C."/>
            <person name="Maumus F."/>
            <person name="Otillar R.P."/>
            <person name="Rayko E."/>
            <person name="Salamov A."/>
            <person name="Vandepoele K."/>
            <person name="Beszteri B."/>
            <person name="Gruber A."/>
            <person name="Heijde M."/>
            <person name="Katinka M."/>
            <person name="Mock T."/>
            <person name="Valentin K."/>
            <person name="Verret F."/>
            <person name="Berges J.A."/>
            <person name="Brownlee C."/>
            <person name="Cadoret J.P."/>
            <person name="Chiovitti A."/>
            <person name="Choi C.J."/>
            <person name="Coesel S."/>
            <person name="De Martino A."/>
            <person name="Detter J.C."/>
            <person name="Durkin C."/>
            <person name="Falciatore A."/>
            <person name="Fournet J."/>
            <person name="Haruta M."/>
            <person name="Huysman M.J."/>
            <person name="Jenkins B.D."/>
            <person name="Jiroutova K."/>
            <person name="Jorgensen R.E."/>
            <person name="Joubert Y."/>
            <person name="Kaplan A."/>
            <person name="Kroger N."/>
            <person name="Kroth P.G."/>
            <person name="La Roche J."/>
            <person name="Lindquist E."/>
            <person name="Lommer M."/>
            <person name="Martin-Jezequel V."/>
            <person name="Lopez P.J."/>
            <person name="Lucas S."/>
            <person name="Mangogna M."/>
            <person name="McGinnis K."/>
            <person name="Medlin L.K."/>
            <person name="Montsant A."/>
            <person name="Oudot-Le Secq M.P."/>
            <person name="Napoli C."/>
            <person name="Obornik M."/>
            <person name="Parker M.S."/>
            <person name="Petit J.L."/>
            <person name="Porcel B.M."/>
            <person name="Poulsen N."/>
            <person name="Robison M."/>
            <person name="Rychlewski L."/>
            <person name="Rynearson T.A."/>
            <person name="Schmutz J."/>
            <person name="Shapiro H."/>
            <person name="Siaut M."/>
            <person name="Stanley M."/>
            <person name="Sussman M.R."/>
            <person name="Taylor A.R."/>
            <person name="Vardi A."/>
            <person name="von Dassow P."/>
            <person name="Vyverman W."/>
            <person name="Willis A."/>
            <person name="Wyrwicz L.S."/>
            <person name="Rokhsar D.S."/>
            <person name="Weissenbach J."/>
            <person name="Armbrust E.V."/>
            <person name="Green B.R."/>
            <person name="Van de Peer Y."/>
            <person name="Grigoriev I.V."/>
        </authorList>
    </citation>
    <scope>NUCLEOTIDE SEQUENCE [LARGE SCALE GENOMIC DNA]</scope>
    <source>
        <strain evidence="6 7">CCMP1335</strain>
    </source>
</reference>
<dbReference type="HOGENOM" id="CLU_073102_1_1_1"/>
<gene>
    <name evidence="6" type="ORF">THAPSDRAFT_38370</name>
</gene>
<dbReference type="STRING" id="35128.B8LDR8"/>
<dbReference type="InterPro" id="IPR016181">
    <property type="entry name" value="Acyl_CoA_acyltransferase"/>
</dbReference>
<keyword evidence="2" id="KW-0808">Transferase</keyword>
<evidence type="ECO:0000259" key="5">
    <source>
        <dbReference type="Pfam" id="PF13302"/>
    </source>
</evidence>
<feature type="domain" description="N-acetyltransferase" evidence="5">
    <location>
        <begin position="14"/>
        <end position="165"/>
    </location>
</feature>
<dbReference type="PaxDb" id="35128-Thaps38370"/>
<name>B8LDR8_THAPS</name>
<evidence type="ECO:0000313" key="6">
    <source>
        <dbReference type="EMBL" id="EED86487.1"/>
    </source>
</evidence>
<dbReference type="SUPFAM" id="SSF55729">
    <property type="entry name" value="Acyl-CoA N-acyltransferases (Nat)"/>
    <property type="match status" value="1"/>
</dbReference>
<accession>B8LDR8</accession>
<dbReference type="Pfam" id="PF13302">
    <property type="entry name" value="Acetyltransf_3"/>
    <property type="match status" value="1"/>
</dbReference>
<dbReference type="InterPro" id="IPR039135">
    <property type="entry name" value="NAT9-like"/>
</dbReference>
<evidence type="ECO:0000256" key="1">
    <source>
        <dbReference type="ARBA" id="ARBA00009342"/>
    </source>
</evidence>
<evidence type="ECO:0000256" key="3">
    <source>
        <dbReference type="ARBA" id="ARBA00023315"/>
    </source>
</evidence>
<dbReference type="Proteomes" id="UP000001449">
    <property type="component" value="Unassembled WGS sequence"/>
</dbReference>
<evidence type="ECO:0000256" key="2">
    <source>
        <dbReference type="ARBA" id="ARBA00022679"/>
    </source>
</evidence>
<evidence type="ECO:0000313" key="7">
    <source>
        <dbReference type="Proteomes" id="UP000001449"/>
    </source>
</evidence>
<dbReference type="FunFam" id="3.40.630.30:FF:000289">
    <property type="entry name" value="Predicted protein"/>
    <property type="match status" value="1"/>
</dbReference>
<proteinExistence type="inferred from homology"/>
<dbReference type="eggNOG" id="KOG4135">
    <property type="taxonomic scope" value="Eukaryota"/>
</dbReference>
<dbReference type="GO" id="GO:0008080">
    <property type="term" value="F:N-acetyltransferase activity"/>
    <property type="evidence" value="ECO:0007669"/>
    <property type="project" value="InterPro"/>
</dbReference>
<protein>
    <recommendedName>
        <fullName evidence="5">N-acetyltransferase domain-containing protein</fullName>
    </recommendedName>
</protein>
<dbReference type="EMBL" id="DS999421">
    <property type="protein sequence ID" value="EED86487.1"/>
    <property type="molecule type" value="Genomic_DNA"/>
</dbReference>
<dbReference type="InterPro" id="IPR000182">
    <property type="entry name" value="GNAT_dom"/>
</dbReference>
<keyword evidence="3" id="KW-0012">Acyltransferase</keyword>
<dbReference type="GeneID" id="7451875"/>
<dbReference type="Gene3D" id="3.40.630.30">
    <property type="match status" value="1"/>
</dbReference>
<dbReference type="KEGG" id="tps:THAPSDRAFT_38370"/>
<organism evidence="6 7">
    <name type="scientific">Thalassiosira pseudonana</name>
    <name type="common">Marine diatom</name>
    <name type="synonym">Cyclotella nana</name>
    <dbReference type="NCBI Taxonomy" id="35128"/>
    <lineage>
        <taxon>Eukaryota</taxon>
        <taxon>Sar</taxon>
        <taxon>Stramenopiles</taxon>
        <taxon>Ochrophyta</taxon>
        <taxon>Bacillariophyta</taxon>
        <taxon>Coscinodiscophyceae</taxon>
        <taxon>Thalassiosirophycidae</taxon>
        <taxon>Thalassiosirales</taxon>
        <taxon>Thalassiosiraceae</taxon>
        <taxon>Thalassiosira</taxon>
    </lineage>
</organism>
<sequence>MKKNYEICLSGSNILLVPYRTEHLTNYHKWMQDPSLLDATASEPLTMEEEVDMQISWRDDERKCTFIILARDLLDCSSGEPDTEGEEQPYNTGNKQSTTCTEQLSQAELDIMIAESSHRHKGLGVELALTMMHYGAFHLHIRRFFVKIKNTNNASLKLFREKLGFVQCAYAECFGEYELECKCERWEEMVKLIED</sequence>
<keyword evidence="7" id="KW-1185">Reference proteome</keyword>
<comment type="similarity">
    <text evidence="1">Belongs to the acetyltransferase family. GNAT subfamily.</text>
</comment>
<reference evidence="6 7" key="1">
    <citation type="journal article" date="2004" name="Science">
        <title>The genome of the diatom Thalassiosira pseudonana: ecology, evolution, and metabolism.</title>
        <authorList>
            <person name="Armbrust E.V."/>
            <person name="Berges J.A."/>
            <person name="Bowler C."/>
            <person name="Green B.R."/>
            <person name="Martinez D."/>
            <person name="Putnam N.H."/>
            <person name="Zhou S."/>
            <person name="Allen A.E."/>
            <person name="Apt K.E."/>
            <person name="Bechner M."/>
            <person name="Brzezinski M.A."/>
            <person name="Chaal B.K."/>
            <person name="Chiovitti A."/>
            <person name="Davis A.K."/>
            <person name="Demarest M.S."/>
            <person name="Detter J.C."/>
            <person name="Glavina T."/>
            <person name="Goodstein D."/>
            <person name="Hadi M.Z."/>
            <person name="Hellsten U."/>
            <person name="Hildebrand M."/>
            <person name="Jenkins B.D."/>
            <person name="Jurka J."/>
            <person name="Kapitonov V.V."/>
            <person name="Kroger N."/>
            <person name="Lau W.W."/>
            <person name="Lane T.W."/>
            <person name="Larimer F.W."/>
            <person name="Lippmeier J.C."/>
            <person name="Lucas S."/>
            <person name="Medina M."/>
            <person name="Montsant A."/>
            <person name="Obornik M."/>
            <person name="Parker M.S."/>
            <person name="Palenik B."/>
            <person name="Pazour G.J."/>
            <person name="Richardson P.M."/>
            <person name="Rynearson T.A."/>
            <person name="Saito M.A."/>
            <person name="Schwartz D.C."/>
            <person name="Thamatrakoln K."/>
            <person name="Valentin K."/>
            <person name="Vardi A."/>
            <person name="Wilkerson F.P."/>
            <person name="Rokhsar D.S."/>
        </authorList>
    </citation>
    <scope>NUCLEOTIDE SEQUENCE [LARGE SCALE GENOMIC DNA]</scope>
    <source>
        <strain evidence="6 7">CCMP1335</strain>
    </source>
</reference>
<dbReference type="OMA" id="WHVPRYH"/>
<dbReference type="InParanoid" id="B8LDR8"/>
<feature type="region of interest" description="Disordered" evidence="4">
    <location>
        <begin position="79"/>
        <end position="98"/>
    </location>
</feature>
<dbReference type="PANTHER" id="PTHR13256:SF16">
    <property type="entry name" value="ALPHA_BETA-TUBULIN-N-ACETYLTRANSFERASE 9"/>
    <property type="match status" value="1"/>
</dbReference>